<evidence type="ECO:0000313" key="1">
    <source>
        <dbReference type="EMBL" id="KZS18352.1"/>
    </source>
</evidence>
<dbReference type="SMART" id="SM00587">
    <property type="entry name" value="CHK"/>
    <property type="match status" value="1"/>
</dbReference>
<gene>
    <name evidence="1" type="ORF">APZ42_014852</name>
</gene>
<dbReference type="OrthoDB" id="8114163at2759"/>
<dbReference type="Pfam" id="PF02958">
    <property type="entry name" value="EcKL"/>
    <property type="match status" value="2"/>
</dbReference>
<dbReference type="PANTHER" id="PTHR11012:SF30">
    <property type="entry name" value="PROTEIN KINASE-LIKE DOMAIN-CONTAINING"/>
    <property type="match status" value="1"/>
</dbReference>
<accession>A0A0P5T0D6</accession>
<evidence type="ECO:0000313" key="2">
    <source>
        <dbReference type="Proteomes" id="UP000076858"/>
    </source>
</evidence>
<keyword evidence="2" id="KW-1185">Reference proteome</keyword>
<dbReference type="Proteomes" id="UP000076858">
    <property type="component" value="Unassembled WGS sequence"/>
</dbReference>
<dbReference type="STRING" id="35525.A0A0P5T0D6"/>
<protein>
    <submittedName>
        <fullName evidence="1">Uncharacterized protein</fullName>
    </submittedName>
</protein>
<proteinExistence type="predicted"/>
<dbReference type="InterPro" id="IPR015897">
    <property type="entry name" value="CHK_kinase-like"/>
</dbReference>
<sequence>MSGKIKSLSDRQLFWQTLFETKQLAAQLASLATNHVDGVTYDDLPQYGKVHVVAQSGSNLGDNFQSDTFIVTARLLRGQSKEPIHVLSTFIKVLPSNFLLRKSAYESRVHHREVNMYHHLFALLREMHADQPIPLDVPDCYYTHLEEVVKGETDGSGTCILLEDLKSENYRMADKIRGADYRHCHAALTSLAHYHALTLSAVRKWKDPSTGQLSNMPPVAKFVLEEKSMYDAGIIKILQGFSVSIVNFAKEMGTPDVVEWLANIQQRMPEIVLIDNLESSGPLACILHGDFWNNNMLFKYAEQPRHEQKEDGTNNGSGTSANVPVSLRMLDFQLSRIGHPISDVLYFMYTSTTPELRERHMLVLLRYYFDILTTDLRLLGISLDNYTWQDFLQDYKQRSLMWMLTGVMILSMTQNKKVVTSLQDLDAEEQLKEPKPVNAETEVEPVKGESGMSLEMEEMYKNMMATYVLSDSPALSDRILKLILEVKALNHP</sequence>
<dbReference type="InterPro" id="IPR004119">
    <property type="entry name" value="EcKL"/>
</dbReference>
<name>A0A0P5T0D6_9CRUS</name>
<reference evidence="1 2" key="1">
    <citation type="submission" date="2016-03" db="EMBL/GenBank/DDBJ databases">
        <title>EvidentialGene: Evidence-directed Construction of Genes on Genomes.</title>
        <authorList>
            <person name="Gilbert D.G."/>
            <person name="Choi J.-H."/>
            <person name="Mockaitis K."/>
            <person name="Colbourne J."/>
            <person name="Pfrender M."/>
        </authorList>
    </citation>
    <scope>NUCLEOTIDE SEQUENCE [LARGE SCALE GENOMIC DNA]</scope>
    <source>
        <strain evidence="1 2">Xinb3</strain>
        <tissue evidence="1">Complete organism</tissue>
    </source>
</reference>
<dbReference type="AlphaFoldDB" id="A0A0P5T0D6"/>
<dbReference type="PANTHER" id="PTHR11012">
    <property type="entry name" value="PROTEIN KINASE-LIKE DOMAIN-CONTAINING"/>
    <property type="match status" value="1"/>
</dbReference>
<dbReference type="EMBL" id="LRGB01000512">
    <property type="protein sequence ID" value="KZS18352.1"/>
    <property type="molecule type" value="Genomic_DNA"/>
</dbReference>
<dbReference type="InterPro" id="IPR011009">
    <property type="entry name" value="Kinase-like_dom_sf"/>
</dbReference>
<dbReference type="SUPFAM" id="SSF56112">
    <property type="entry name" value="Protein kinase-like (PK-like)"/>
    <property type="match status" value="1"/>
</dbReference>
<dbReference type="Gene3D" id="3.90.1200.10">
    <property type="match status" value="1"/>
</dbReference>
<comment type="caution">
    <text evidence="1">The sequence shown here is derived from an EMBL/GenBank/DDBJ whole genome shotgun (WGS) entry which is preliminary data.</text>
</comment>
<organism evidence="1 2">
    <name type="scientific">Daphnia magna</name>
    <dbReference type="NCBI Taxonomy" id="35525"/>
    <lineage>
        <taxon>Eukaryota</taxon>
        <taxon>Metazoa</taxon>
        <taxon>Ecdysozoa</taxon>
        <taxon>Arthropoda</taxon>
        <taxon>Crustacea</taxon>
        <taxon>Branchiopoda</taxon>
        <taxon>Diplostraca</taxon>
        <taxon>Cladocera</taxon>
        <taxon>Anomopoda</taxon>
        <taxon>Daphniidae</taxon>
        <taxon>Daphnia</taxon>
    </lineage>
</organism>